<dbReference type="SMART" id="SM00165">
    <property type="entry name" value="UBA"/>
    <property type="match status" value="1"/>
</dbReference>
<dbReference type="PROSITE" id="PS50031">
    <property type="entry name" value="EH"/>
    <property type="match status" value="3"/>
</dbReference>
<feature type="domain" description="EH" evidence="3">
    <location>
        <begin position="305"/>
        <end position="394"/>
    </location>
</feature>
<feature type="compositionally biased region" description="Polar residues" evidence="1">
    <location>
        <begin position="459"/>
        <end position="473"/>
    </location>
</feature>
<dbReference type="Pfam" id="PF12763">
    <property type="entry name" value="EH"/>
    <property type="match status" value="3"/>
</dbReference>
<dbReference type="CDD" id="cd00052">
    <property type="entry name" value="EH"/>
    <property type="match status" value="2"/>
</dbReference>
<dbReference type="InterPro" id="IPR009060">
    <property type="entry name" value="UBA-like_sf"/>
</dbReference>
<dbReference type="OrthoDB" id="524326at2759"/>
<feature type="compositionally biased region" description="Polar residues" evidence="1">
    <location>
        <begin position="1309"/>
        <end position="1318"/>
    </location>
</feature>
<dbReference type="EMBL" id="AWGH01000026">
    <property type="protein sequence ID" value="ODN88105.1"/>
    <property type="molecule type" value="Genomic_DNA"/>
</dbReference>
<dbReference type="PANTHER" id="PTHR11216:SF170">
    <property type="entry name" value="DYNAMIN ASSOCIATED PROTEIN 160, ISOFORM D"/>
    <property type="match status" value="1"/>
</dbReference>
<dbReference type="GeneID" id="30196080"/>
<evidence type="ECO:0000313" key="5">
    <source>
        <dbReference type="EMBL" id="ODN88105.1"/>
    </source>
</evidence>
<feature type="domain" description="UBA" evidence="2">
    <location>
        <begin position="1427"/>
        <end position="1467"/>
    </location>
</feature>
<feature type="compositionally biased region" description="Basic and acidic residues" evidence="1">
    <location>
        <begin position="1115"/>
        <end position="1128"/>
    </location>
</feature>
<dbReference type="GO" id="GO:0006897">
    <property type="term" value="P:endocytosis"/>
    <property type="evidence" value="ECO:0007669"/>
    <property type="project" value="TreeGrafter"/>
</dbReference>
<feature type="compositionally biased region" description="Polar residues" evidence="1">
    <location>
        <begin position="828"/>
        <end position="838"/>
    </location>
</feature>
<feature type="domain" description="EH" evidence="3">
    <location>
        <begin position="8"/>
        <end position="99"/>
    </location>
</feature>
<dbReference type="SUPFAM" id="SSF46934">
    <property type="entry name" value="UBA-like"/>
    <property type="match status" value="1"/>
</dbReference>
<feature type="region of interest" description="Disordered" evidence="1">
    <location>
        <begin position="821"/>
        <end position="1059"/>
    </location>
</feature>
<evidence type="ECO:0000259" key="2">
    <source>
        <dbReference type="PROSITE" id="PS50030"/>
    </source>
</evidence>
<evidence type="ECO:0008006" key="7">
    <source>
        <dbReference type="Google" id="ProtNLM"/>
    </source>
</evidence>
<feature type="region of interest" description="Disordered" evidence="1">
    <location>
        <begin position="221"/>
        <end position="306"/>
    </location>
</feature>
<feature type="compositionally biased region" description="Acidic residues" evidence="1">
    <location>
        <begin position="1103"/>
        <end position="1114"/>
    </location>
</feature>
<feature type="compositionally biased region" description="Polar residues" evidence="1">
    <location>
        <begin position="483"/>
        <end position="500"/>
    </location>
</feature>
<dbReference type="InterPro" id="IPR015940">
    <property type="entry name" value="UBA"/>
</dbReference>
<dbReference type="GO" id="GO:0005737">
    <property type="term" value="C:cytoplasm"/>
    <property type="evidence" value="ECO:0007669"/>
    <property type="project" value="TreeGrafter"/>
</dbReference>
<feature type="compositionally biased region" description="Low complexity" evidence="1">
    <location>
        <begin position="255"/>
        <end position="268"/>
    </location>
</feature>
<feature type="region of interest" description="Disordered" evidence="1">
    <location>
        <begin position="414"/>
        <end position="590"/>
    </location>
</feature>
<feature type="compositionally biased region" description="Polar residues" evidence="1">
    <location>
        <begin position="1040"/>
        <end position="1050"/>
    </location>
</feature>
<evidence type="ECO:0000259" key="3">
    <source>
        <dbReference type="PROSITE" id="PS50031"/>
    </source>
</evidence>
<protein>
    <recommendedName>
        <fullName evidence="7">UBA/TS-N domain-containing protein</fullName>
    </recommendedName>
</protein>
<dbReference type="InterPro" id="IPR002048">
    <property type="entry name" value="EF_hand_dom"/>
</dbReference>
<proteinExistence type="predicted"/>
<feature type="region of interest" description="Disordered" evidence="1">
    <location>
        <begin position="92"/>
        <end position="119"/>
    </location>
</feature>
<dbReference type="GO" id="GO:0005509">
    <property type="term" value="F:calcium ion binding"/>
    <property type="evidence" value="ECO:0007669"/>
    <property type="project" value="InterPro"/>
</dbReference>
<dbReference type="SUPFAM" id="SSF47473">
    <property type="entry name" value="EF-hand"/>
    <property type="match status" value="3"/>
</dbReference>
<feature type="region of interest" description="Disordered" evidence="1">
    <location>
        <begin position="745"/>
        <end position="786"/>
    </location>
</feature>
<dbReference type="GO" id="GO:0005886">
    <property type="term" value="C:plasma membrane"/>
    <property type="evidence" value="ECO:0007669"/>
    <property type="project" value="TreeGrafter"/>
</dbReference>
<organism evidence="5 6">
    <name type="scientific">Cryptococcus wingfieldii CBS 7118</name>
    <dbReference type="NCBI Taxonomy" id="1295528"/>
    <lineage>
        <taxon>Eukaryota</taxon>
        <taxon>Fungi</taxon>
        <taxon>Dikarya</taxon>
        <taxon>Basidiomycota</taxon>
        <taxon>Agaricomycotina</taxon>
        <taxon>Tremellomycetes</taxon>
        <taxon>Tremellales</taxon>
        <taxon>Cryptococcaceae</taxon>
        <taxon>Cryptococcus</taxon>
    </lineage>
</organism>
<feature type="compositionally biased region" description="Low complexity" evidence="1">
    <location>
        <begin position="1189"/>
        <end position="1206"/>
    </location>
</feature>
<feature type="compositionally biased region" description="Low complexity" evidence="1">
    <location>
        <begin position="108"/>
        <end position="119"/>
    </location>
</feature>
<dbReference type="PANTHER" id="PTHR11216">
    <property type="entry name" value="EH DOMAIN"/>
    <property type="match status" value="1"/>
</dbReference>
<dbReference type="Gene3D" id="1.10.238.10">
    <property type="entry name" value="EF-hand"/>
    <property type="match status" value="3"/>
</dbReference>
<evidence type="ECO:0000313" key="6">
    <source>
        <dbReference type="Proteomes" id="UP000094819"/>
    </source>
</evidence>
<feature type="domain" description="EH" evidence="3">
    <location>
        <begin position="135"/>
        <end position="226"/>
    </location>
</feature>
<evidence type="ECO:0000259" key="4">
    <source>
        <dbReference type="PROSITE" id="PS50222"/>
    </source>
</evidence>
<feature type="compositionally biased region" description="Acidic residues" evidence="1">
    <location>
        <begin position="1287"/>
        <end position="1300"/>
    </location>
</feature>
<sequence>MATYAPHERAYYDALFAFLDKEGTSVLPGQDVYPFLTSSALPTNTLGEIWALSDPDNNGFLTKDGWYRAARLIGWLQNGAAKSVDEDLLSKAGPLPTFPTGPKPSAQPPLQGQTTGQPLSANVTGGGFPPISPADRAKFTRLFAGAGPANGLLSGDKARDMFVKSGLSYEKLGKIWQVFAILNNRGSLDLTDWIIGMHLIQSAMVNPSLDLPLTLPPGAYEAASGGRSAPPVAPVSPLRGNTASPVRPQYTGGIAPLQQQGIAPLQQQGTGGSARAPQRQMTGSTFSPARQASGASQPWDVTPQAKATSDQFFSQLDTQNKGVIEGDVAVPFMIQSQLDEGTLASIWDLADIRKEGKLTRDEFAVAMHLINAKLAGQEVPATLPLSLIPPSLRENFGPGKQEVLAQPSSATKDLFDLFADDPPPPTTAAPAAAPAAPAAKSLSPAPTGQSKPPALPARTPSQSSAQPFSTSFLGQPPAPPARRQTSQSSTKALSPAATGQSSTPAPSSFATTFASSPPKRGGDLMGDEGGDTSSTPVPDHSAEYGNKQNQLQQTTRGLTDLSNQRAELEGHDQSSKSQLQELEQKLAGAREKHQQELRAVADLRIRVGEQQAKVKQLNTDLITFSSDVSALQSEKTELEQALLHDKEEVRGLQRQMKEVEEEKAGLGMVLERLRKEARQQKGMVTIAKKQLQTAEEKKDGVQKEIRGVEDEIENDKAVIEQHNVSQTTARSAPEGAFSPDRLATASAVPVPGTPQALSPTATGRSNNPFDRFIQSPASASPSADEQGLGNAALFGVGAAATAAAGVVAAGVGGAYETARSALTDEPEQTSQTGTSSVPTPAPEASNEPAPQARDAEDAADKAKANEEAEQDPFGVPTSGPVTAIPAHEDVDPFGAPATPSQGQGGFGTDPFGAPTVTGADAPNGFGADDGFGDSFGAAPAQEARAAATEQSKAPADFDSAFADFDSPAEATEEQATLKEEPFSPPQGGIPAGLPKSHIPQLDDRPEPERSLSTQAVASDSEPSTPYTPGSSVPGAYHAGSQDSFNNSEASTPGLAGVGTAAGVAGLGAAGVGSALTREVQPEEPDTPRAEVSEHYVDAREAADSSDEEEEPEDIEGPKREYGKAKEEAFASEEPGAAQPEVTSVEPVSEPRSGAALAPALAPSLDPFGASASEEQEQKIRRSAPPPPTKAVSPAPVVASAGGPDVGEQFDPFGAPTAVSSSAAFGNVATAQAPRPEQKQPQTASFDEDEFDFSDLPPAQVDQTSSTAGFAPSSAAGQAQTTTQGGGFDDEFASFDEEFNDESGAGGNGNASDLSSGNKSYEMVSPNQPSAAFAGQSQPSAAQQAPAAGGSSGLYDEWGFGSKKGPATESPVAATQGSSQFDDAFGGDFEPAQSTQQYAPPAGPPPPQKDEPALRPPAMPERRPSGAQADDIEDVKKLCAMGFSRDLVIAGLEANGFDFQKTLNVLLS</sequence>
<dbReference type="SMART" id="SM00027">
    <property type="entry name" value="EH"/>
    <property type="match status" value="3"/>
</dbReference>
<evidence type="ECO:0000256" key="1">
    <source>
        <dbReference type="SAM" id="MobiDB-lite"/>
    </source>
</evidence>
<name>A0A1E3II51_9TREE</name>
<feature type="domain" description="EF-hand" evidence="4">
    <location>
        <begin position="338"/>
        <end position="373"/>
    </location>
</feature>
<feature type="region of interest" description="Disordered" evidence="1">
    <location>
        <begin position="1074"/>
        <end position="1430"/>
    </location>
</feature>
<accession>A0A1E3II51</accession>
<feature type="compositionally biased region" description="Basic and acidic residues" evidence="1">
    <location>
        <begin position="1000"/>
        <end position="1009"/>
    </location>
</feature>
<dbReference type="Proteomes" id="UP000094819">
    <property type="component" value="Unassembled WGS sequence"/>
</dbReference>
<feature type="compositionally biased region" description="Low complexity" evidence="1">
    <location>
        <begin position="501"/>
        <end position="518"/>
    </location>
</feature>
<dbReference type="RefSeq" id="XP_019029173.1">
    <property type="nucleotide sequence ID" value="XM_019178896.1"/>
</dbReference>
<feature type="compositionally biased region" description="Polar residues" evidence="1">
    <location>
        <begin position="1010"/>
        <end position="1030"/>
    </location>
</feature>
<dbReference type="GO" id="GO:0016197">
    <property type="term" value="P:endosomal transport"/>
    <property type="evidence" value="ECO:0007669"/>
    <property type="project" value="TreeGrafter"/>
</dbReference>
<reference evidence="5 6" key="1">
    <citation type="submission" date="2016-06" db="EMBL/GenBank/DDBJ databases">
        <title>Evolution of pathogenesis and genome organization in the Tremellales.</title>
        <authorList>
            <person name="Cuomo C."/>
            <person name="Litvintseva A."/>
            <person name="Heitman J."/>
            <person name="Chen Y."/>
            <person name="Sun S."/>
            <person name="Springer D."/>
            <person name="Dromer F."/>
            <person name="Young S."/>
            <person name="Zeng Q."/>
            <person name="Chapman S."/>
            <person name="Gujja S."/>
            <person name="Saif S."/>
            <person name="Birren B."/>
        </authorList>
    </citation>
    <scope>NUCLEOTIDE SEQUENCE [LARGE SCALE GENOMIC DNA]</scope>
    <source>
        <strain evidence="5 6">CBS 7118</strain>
    </source>
</reference>
<feature type="compositionally biased region" description="Low complexity" evidence="1">
    <location>
        <begin position="918"/>
        <end position="968"/>
    </location>
</feature>
<comment type="caution">
    <text evidence="5">The sequence shown here is derived from an EMBL/GenBank/DDBJ whole genome shotgun (WGS) entry which is preliminary data.</text>
</comment>
<dbReference type="InterPro" id="IPR000261">
    <property type="entry name" value="EH_dom"/>
</dbReference>
<feature type="compositionally biased region" description="Polar residues" evidence="1">
    <location>
        <begin position="279"/>
        <end position="296"/>
    </location>
</feature>
<feature type="compositionally biased region" description="Low complexity" evidence="1">
    <location>
        <begin position="1327"/>
        <end position="1348"/>
    </location>
</feature>
<feature type="compositionally biased region" description="Basic and acidic residues" evidence="1">
    <location>
        <begin position="1085"/>
        <end position="1102"/>
    </location>
</feature>
<keyword evidence="6" id="KW-1185">Reference proteome</keyword>
<feature type="compositionally biased region" description="Polar residues" evidence="1">
    <location>
        <begin position="546"/>
        <end position="565"/>
    </location>
</feature>
<dbReference type="PROSITE" id="PS50030">
    <property type="entry name" value="UBA"/>
    <property type="match status" value="1"/>
</dbReference>
<feature type="compositionally biased region" description="Pro residues" evidence="1">
    <location>
        <begin position="96"/>
        <end position="107"/>
    </location>
</feature>
<feature type="compositionally biased region" description="Low complexity" evidence="1">
    <location>
        <begin position="428"/>
        <end position="446"/>
    </location>
</feature>
<dbReference type="PROSITE" id="PS50222">
    <property type="entry name" value="EF_HAND_2"/>
    <property type="match status" value="1"/>
</dbReference>
<gene>
    <name evidence="5" type="ORF">L198_06869</name>
</gene>
<feature type="compositionally biased region" description="Basic and acidic residues" evidence="1">
    <location>
        <begin position="853"/>
        <end position="866"/>
    </location>
</feature>
<dbReference type="InterPro" id="IPR011992">
    <property type="entry name" value="EF-hand-dom_pair"/>
</dbReference>
<feature type="compositionally biased region" description="Polar residues" evidence="1">
    <location>
        <begin position="755"/>
        <end position="768"/>
    </location>
</feature>